<evidence type="ECO:0000256" key="2">
    <source>
        <dbReference type="ARBA" id="ARBA00022670"/>
    </source>
</evidence>
<dbReference type="SUPFAM" id="SSF50494">
    <property type="entry name" value="Trypsin-like serine proteases"/>
    <property type="match status" value="1"/>
</dbReference>
<dbReference type="PRINTS" id="PR00834">
    <property type="entry name" value="PROTEASES2C"/>
</dbReference>
<dbReference type="OrthoDB" id="9758917at2"/>
<evidence type="ECO:0000256" key="1">
    <source>
        <dbReference type="ARBA" id="ARBA00010541"/>
    </source>
</evidence>
<dbReference type="GO" id="GO:0004252">
    <property type="term" value="F:serine-type endopeptidase activity"/>
    <property type="evidence" value="ECO:0007669"/>
    <property type="project" value="InterPro"/>
</dbReference>
<name>A0A7W9A585_9CAUL</name>
<comment type="caution">
    <text evidence="7">The sequence shown here is derived from an EMBL/GenBank/DDBJ whole genome shotgun (WGS) entry which is preliminary data.</text>
</comment>
<dbReference type="AlphaFoldDB" id="A0A7W9A585"/>
<protein>
    <submittedName>
        <fullName evidence="7">Do/DeqQ family serine protease</fullName>
    </submittedName>
</protein>
<dbReference type="InterPro" id="IPR001478">
    <property type="entry name" value="PDZ"/>
</dbReference>
<dbReference type="InterPro" id="IPR001940">
    <property type="entry name" value="Peptidase_S1C"/>
</dbReference>
<evidence type="ECO:0000313" key="7">
    <source>
        <dbReference type="EMBL" id="MBB5661487.1"/>
    </source>
</evidence>
<dbReference type="PROSITE" id="PS50106">
    <property type="entry name" value="PDZ"/>
    <property type="match status" value="2"/>
</dbReference>
<evidence type="ECO:0000313" key="8">
    <source>
        <dbReference type="Proteomes" id="UP000548978"/>
    </source>
</evidence>
<keyword evidence="4" id="KW-0720">Serine protease</keyword>
<reference evidence="7 8" key="1">
    <citation type="submission" date="2020-08" db="EMBL/GenBank/DDBJ databases">
        <title>Genomic Encyclopedia of Type Strains, Phase IV (KMG-IV): sequencing the most valuable type-strain genomes for metagenomic binning, comparative biology and taxonomic classification.</title>
        <authorList>
            <person name="Goeker M."/>
        </authorList>
    </citation>
    <scope>NUCLEOTIDE SEQUENCE [LARGE SCALE GENOMIC DNA]</scope>
    <source>
        <strain evidence="7 8">DSM 24448</strain>
    </source>
</reference>
<dbReference type="SMART" id="SM00228">
    <property type="entry name" value="PDZ"/>
    <property type="match status" value="2"/>
</dbReference>
<evidence type="ECO:0000256" key="4">
    <source>
        <dbReference type="ARBA" id="ARBA00022825"/>
    </source>
</evidence>
<dbReference type="EMBL" id="JACIJB010000011">
    <property type="protein sequence ID" value="MBB5661487.1"/>
    <property type="molecule type" value="Genomic_DNA"/>
</dbReference>
<sequence length="460" mass="47921">MKFPPLAISVLALALTACGAPDDTKAQDSVFEPAAERAVPRDAAEVKASFAPVVRSTAPAVVNISARGVQTYRDPYWGQFRQQPTGSVGSGVIVRADGIVVTNTHVIQGMDEIIVGLNDRRQFTAKVLLADERSDIAVLQLEGVEEPLPVLRIDAGEDQQIGDLVLAIGNPFGVGQTVTNGIISALNRTETGISDSGSFIQTDAAINPGNSGGALVDMDGDLIGINTAIFSRSGSSSGVGFAVPATMVQRVVDAALEGETTVVRPWLGVKGEPLTAEEATRMGLDRPRGLKVTDLFANGPAARAGIRQGDVILAVGNNEINDQGGLNFRVGTRAPGDTVAVTLIRDGREQQVNARVQPLPGEINLEAAVVIREGAMAGAQVLALNPAIADRLLGDPFAEGVIVGGLAQNSIAARQGFRRGDIIVSVNGQAVDTAQDLAQLRRGAQVVIQRGGQSLNGTMR</sequence>
<dbReference type="Proteomes" id="UP000548978">
    <property type="component" value="Unassembled WGS sequence"/>
</dbReference>
<keyword evidence="8" id="KW-1185">Reference proteome</keyword>
<dbReference type="PANTHER" id="PTHR22939:SF129">
    <property type="entry name" value="SERINE PROTEASE HTRA2, MITOCHONDRIAL"/>
    <property type="match status" value="1"/>
</dbReference>
<dbReference type="SUPFAM" id="SSF50156">
    <property type="entry name" value="PDZ domain-like"/>
    <property type="match status" value="2"/>
</dbReference>
<feature type="domain" description="PDZ" evidence="6">
    <location>
        <begin position="259"/>
        <end position="347"/>
    </location>
</feature>
<keyword evidence="5" id="KW-0732">Signal</keyword>
<dbReference type="Pfam" id="PF17820">
    <property type="entry name" value="PDZ_6"/>
    <property type="match status" value="1"/>
</dbReference>
<dbReference type="Gene3D" id="2.30.42.10">
    <property type="match status" value="2"/>
</dbReference>
<dbReference type="Pfam" id="PF13365">
    <property type="entry name" value="Trypsin_2"/>
    <property type="match status" value="1"/>
</dbReference>
<feature type="signal peptide" evidence="5">
    <location>
        <begin position="1"/>
        <end position="19"/>
    </location>
</feature>
<dbReference type="RefSeq" id="WP_123285829.1">
    <property type="nucleotide sequence ID" value="NZ_JACIJB010000011.1"/>
</dbReference>
<keyword evidence="2 7" id="KW-0645">Protease</keyword>
<dbReference type="Gene3D" id="2.40.10.120">
    <property type="match status" value="1"/>
</dbReference>
<dbReference type="InterPro" id="IPR036034">
    <property type="entry name" value="PDZ_sf"/>
</dbReference>
<evidence type="ECO:0000259" key="6">
    <source>
        <dbReference type="PROSITE" id="PS50106"/>
    </source>
</evidence>
<feature type="domain" description="PDZ" evidence="6">
    <location>
        <begin position="381"/>
        <end position="431"/>
    </location>
</feature>
<gene>
    <name evidence="7" type="ORF">FHS65_002250</name>
</gene>
<dbReference type="PANTHER" id="PTHR22939">
    <property type="entry name" value="SERINE PROTEASE FAMILY S1C HTRA-RELATED"/>
    <property type="match status" value="1"/>
</dbReference>
<keyword evidence="3" id="KW-0378">Hydrolase</keyword>
<evidence type="ECO:0000256" key="3">
    <source>
        <dbReference type="ARBA" id="ARBA00022801"/>
    </source>
</evidence>
<dbReference type="PROSITE" id="PS51257">
    <property type="entry name" value="PROKAR_LIPOPROTEIN"/>
    <property type="match status" value="1"/>
</dbReference>
<dbReference type="InterPro" id="IPR041489">
    <property type="entry name" value="PDZ_6"/>
</dbReference>
<dbReference type="GO" id="GO:0006508">
    <property type="term" value="P:proteolysis"/>
    <property type="evidence" value="ECO:0007669"/>
    <property type="project" value="UniProtKB-KW"/>
</dbReference>
<evidence type="ECO:0000256" key="5">
    <source>
        <dbReference type="SAM" id="SignalP"/>
    </source>
</evidence>
<accession>A0A7W9A585</accession>
<dbReference type="InterPro" id="IPR009003">
    <property type="entry name" value="Peptidase_S1_PA"/>
</dbReference>
<proteinExistence type="inferred from homology"/>
<comment type="similarity">
    <text evidence="1">Belongs to the peptidase S1C family.</text>
</comment>
<organism evidence="7 8">
    <name type="scientific">Brevundimonas halotolerans</name>
    <dbReference type="NCBI Taxonomy" id="69670"/>
    <lineage>
        <taxon>Bacteria</taxon>
        <taxon>Pseudomonadati</taxon>
        <taxon>Pseudomonadota</taxon>
        <taxon>Alphaproteobacteria</taxon>
        <taxon>Caulobacterales</taxon>
        <taxon>Caulobacteraceae</taxon>
        <taxon>Brevundimonas</taxon>
    </lineage>
</organism>
<dbReference type="Pfam" id="PF13180">
    <property type="entry name" value="PDZ_2"/>
    <property type="match status" value="1"/>
</dbReference>
<feature type="chain" id="PRO_5031281417" evidence="5">
    <location>
        <begin position="20"/>
        <end position="460"/>
    </location>
</feature>